<dbReference type="GO" id="GO:0005634">
    <property type="term" value="C:nucleus"/>
    <property type="evidence" value="ECO:0007669"/>
    <property type="project" value="UniProtKB-ARBA"/>
</dbReference>
<reference evidence="4" key="2">
    <citation type="submission" date="2021-01" db="EMBL/GenBank/DDBJ databases">
        <authorList>
            <person name="Lovell J.T."/>
            <person name="Bentley N."/>
            <person name="Bhattarai G."/>
            <person name="Jenkins J.W."/>
            <person name="Sreedasyam A."/>
            <person name="Alarcon Y."/>
            <person name="Bock C."/>
            <person name="Boston L."/>
            <person name="Carlson J."/>
            <person name="Cervantes K."/>
            <person name="Clermont K."/>
            <person name="Krom N."/>
            <person name="Kubenka K."/>
            <person name="Mamidi S."/>
            <person name="Mattison C."/>
            <person name="Monteros M."/>
            <person name="Pisani C."/>
            <person name="Plott C."/>
            <person name="Rajasekar S."/>
            <person name="Rhein H.S."/>
            <person name="Rohla C."/>
            <person name="Song M."/>
            <person name="Hilaire R.S."/>
            <person name="Shu S."/>
            <person name="Wells L."/>
            <person name="Wang X."/>
            <person name="Webber J."/>
            <person name="Heerema R.J."/>
            <person name="Klein P."/>
            <person name="Conner P."/>
            <person name="Grauke L."/>
            <person name="Grimwood J."/>
            <person name="Schmutz J."/>
            <person name="Randall J.J."/>
        </authorList>
    </citation>
    <scope>NUCLEOTIDE SEQUENCE</scope>
    <source>
        <tissue evidence="4">Leaf</tissue>
    </source>
</reference>
<gene>
    <name evidence="3" type="ORF">CIPAW_03G020100</name>
    <name evidence="4" type="ORF">I3842_03G014600</name>
</gene>
<dbReference type="Proteomes" id="UP000811609">
    <property type="component" value="Chromosome 3"/>
</dbReference>
<dbReference type="EMBL" id="CM031827">
    <property type="protein sequence ID" value="KAG6719611.1"/>
    <property type="molecule type" value="Genomic_DNA"/>
</dbReference>
<evidence type="ECO:0000259" key="2">
    <source>
        <dbReference type="SMART" id="SM00338"/>
    </source>
</evidence>
<organism evidence="3 5">
    <name type="scientific">Carya illinoinensis</name>
    <name type="common">Pecan</name>
    <dbReference type="NCBI Taxonomy" id="32201"/>
    <lineage>
        <taxon>Eukaryota</taxon>
        <taxon>Viridiplantae</taxon>
        <taxon>Streptophyta</taxon>
        <taxon>Embryophyta</taxon>
        <taxon>Tracheophyta</taxon>
        <taxon>Spermatophyta</taxon>
        <taxon>Magnoliopsida</taxon>
        <taxon>eudicotyledons</taxon>
        <taxon>Gunneridae</taxon>
        <taxon>Pentapetalae</taxon>
        <taxon>rosids</taxon>
        <taxon>fabids</taxon>
        <taxon>Fagales</taxon>
        <taxon>Juglandaceae</taxon>
        <taxon>Carya</taxon>
    </lineage>
</organism>
<dbReference type="Proteomes" id="UP000811246">
    <property type="component" value="Chromosome 3"/>
</dbReference>
<dbReference type="EMBL" id="CM031827">
    <property type="protein sequence ID" value="KAG6719610.1"/>
    <property type="molecule type" value="Genomic_DNA"/>
</dbReference>
<dbReference type="InterPro" id="IPR004827">
    <property type="entry name" value="bZIP"/>
</dbReference>
<accession>A0A8T1QXK9</accession>
<feature type="region of interest" description="Disordered" evidence="1">
    <location>
        <begin position="316"/>
        <end position="340"/>
    </location>
</feature>
<dbReference type="EMBL" id="CM031811">
    <property type="protein sequence ID" value="KAG6659247.1"/>
    <property type="molecule type" value="Genomic_DNA"/>
</dbReference>
<dbReference type="AlphaFoldDB" id="A0A8T1QXK9"/>
<dbReference type="GO" id="GO:0003700">
    <property type="term" value="F:DNA-binding transcription factor activity"/>
    <property type="evidence" value="ECO:0007669"/>
    <property type="project" value="InterPro"/>
</dbReference>
<protein>
    <recommendedName>
        <fullName evidence="2">BZIP domain-containing protein</fullName>
    </recommendedName>
</protein>
<proteinExistence type="predicted"/>
<dbReference type="InterPro" id="IPR044797">
    <property type="entry name" value="At4g06598-like"/>
</dbReference>
<evidence type="ECO:0000313" key="3">
    <source>
        <dbReference type="EMBL" id="KAG6659246.1"/>
    </source>
</evidence>
<evidence type="ECO:0000256" key="1">
    <source>
        <dbReference type="SAM" id="MobiDB-lite"/>
    </source>
</evidence>
<feature type="domain" description="BZIP" evidence="2">
    <location>
        <begin position="220"/>
        <end position="279"/>
    </location>
</feature>
<comment type="caution">
    <text evidence="3">The sequence shown here is derived from an EMBL/GenBank/DDBJ whole genome shotgun (WGS) entry which is preliminary data.</text>
</comment>
<feature type="compositionally biased region" description="Polar residues" evidence="1">
    <location>
        <begin position="1"/>
        <end position="11"/>
    </location>
</feature>
<dbReference type="EMBL" id="CM031811">
    <property type="protein sequence ID" value="KAG6659245.1"/>
    <property type="molecule type" value="Genomic_DNA"/>
</dbReference>
<evidence type="ECO:0000313" key="4">
    <source>
        <dbReference type="EMBL" id="KAG6719610.1"/>
    </source>
</evidence>
<reference evidence="3" key="1">
    <citation type="submission" date="2020-12" db="EMBL/GenBank/DDBJ databases">
        <title>WGS assembly of Carya illinoinensis cv. Pawnee.</title>
        <authorList>
            <person name="Platts A."/>
            <person name="Shu S."/>
            <person name="Wright S."/>
            <person name="Barry K."/>
            <person name="Edger P."/>
            <person name="Pires J.C."/>
            <person name="Schmutz J."/>
        </authorList>
    </citation>
    <scope>NUCLEOTIDE SEQUENCE</scope>
    <source>
        <tissue evidence="3">Leaf</tissue>
    </source>
</reference>
<evidence type="ECO:0000313" key="5">
    <source>
        <dbReference type="Proteomes" id="UP000811609"/>
    </source>
</evidence>
<dbReference type="PANTHER" id="PTHR46835">
    <property type="entry name" value="BASIC-LEUCINE ZIPPER (BZIP) TRANSCRIPTION FACTOR FAMILY PROTEIN-RELATED"/>
    <property type="match status" value="1"/>
</dbReference>
<feature type="compositionally biased region" description="Polar residues" evidence="1">
    <location>
        <begin position="24"/>
        <end position="40"/>
    </location>
</feature>
<keyword evidence="5" id="KW-1185">Reference proteome</keyword>
<dbReference type="CDD" id="cd14703">
    <property type="entry name" value="bZIP_plant_RF2"/>
    <property type="match status" value="1"/>
</dbReference>
<feature type="region of interest" description="Disordered" evidence="1">
    <location>
        <begin position="1"/>
        <end position="61"/>
    </location>
</feature>
<name>A0A8T1QXK9_CARIL</name>
<sequence>MESSNGSSNFRNLAYKERQLQLPPKSTMQCTFRSDASSIGGSEVFPTANGGQVRHQRNSSDSLLLEEPPYWLEELLDEPETPMCRGHRRSSSDSVAFMDRASKPFREDGRKFKNSPAEPSMGSSNFDYQRDLSPFSYHANPNNADAYQKRVWGSPFTSVFSPNGHLSTSNASSWKKSVSSACISQDCDGGQFKVIIQRGVDLEGSSIRSDCSYPSPSASQADLKRAKQQFAQKSRMRKLQYIAELERNVQALQAEGYGVSAELEFLDQQNLILGMENMALKQRLESLSHEQFIKCMEQDMLRREISRLRYLYRQQQQQMQKQKHSTGGRTKTRDLDSQFVTNSIKPKEAGSC</sequence>
<dbReference type="InterPro" id="IPR044759">
    <property type="entry name" value="bZIP_RF2"/>
</dbReference>
<dbReference type="SMART" id="SM00338">
    <property type="entry name" value="BRLZ"/>
    <property type="match status" value="1"/>
</dbReference>
<dbReference type="PANTHER" id="PTHR46835:SF2">
    <property type="entry name" value="BZIP TRANSCRIPTION FACTOR"/>
    <property type="match status" value="1"/>
</dbReference>
<dbReference type="EMBL" id="CM031827">
    <property type="protein sequence ID" value="KAG6719612.1"/>
    <property type="molecule type" value="Genomic_DNA"/>
</dbReference>
<dbReference type="EMBL" id="CM031811">
    <property type="protein sequence ID" value="KAG6659246.1"/>
    <property type="molecule type" value="Genomic_DNA"/>
</dbReference>